<comment type="caution">
    <text evidence="1">The sequence shown here is derived from an EMBL/GenBank/DDBJ whole genome shotgun (WGS) entry which is preliminary data.</text>
</comment>
<dbReference type="AlphaFoldDB" id="A0A8J3D977"/>
<accession>A0A8J3D977</accession>
<protein>
    <recommendedName>
        <fullName evidence="3">Prepilin-type N-terminal cleavage/methylation domain-containing protein</fullName>
    </recommendedName>
</protein>
<organism evidence="1 2">
    <name type="scientific">Cerasicoccus arenae</name>
    <dbReference type="NCBI Taxonomy" id="424488"/>
    <lineage>
        <taxon>Bacteria</taxon>
        <taxon>Pseudomonadati</taxon>
        <taxon>Verrucomicrobiota</taxon>
        <taxon>Opitutia</taxon>
        <taxon>Puniceicoccales</taxon>
        <taxon>Cerasicoccaceae</taxon>
        <taxon>Cerasicoccus</taxon>
    </lineage>
</organism>
<reference evidence="1" key="2">
    <citation type="submission" date="2020-09" db="EMBL/GenBank/DDBJ databases">
        <authorList>
            <person name="Sun Q."/>
            <person name="Kim S."/>
        </authorList>
    </citation>
    <scope>NUCLEOTIDE SEQUENCE</scope>
    <source>
        <strain evidence="1">KCTC 12870</strain>
    </source>
</reference>
<dbReference type="PROSITE" id="PS00409">
    <property type="entry name" value="PROKAR_NTER_METHYL"/>
    <property type="match status" value="1"/>
</dbReference>
<gene>
    <name evidence="1" type="ORF">GCM10007047_12040</name>
</gene>
<evidence type="ECO:0000313" key="1">
    <source>
        <dbReference type="EMBL" id="GHB97759.1"/>
    </source>
</evidence>
<sequence>MESSRQSLRTGFTLVEVLLALGLFALASAMLVQSATNAIRAYEAVQSNSNQEQMYRFMLRSIIAIEDREEVEDGGDWELPDESAASWEAEIEETEMLDLFRVTIQIEIESNSSQSSSDEPRSFEVYLYRPDWSEAGEREQLLNERRDAWEDRNFGF</sequence>
<name>A0A8J3D977_9BACT</name>
<evidence type="ECO:0000313" key="2">
    <source>
        <dbReference type="Proteomes" id="UP000642829"/>
    </source>
</evidence>
<dbReference type="EMBL" id="BMXG01000006">
    <property type="protein sequence ID" value="GHB97759.1"/>
    <property type="molecule type" value="Genomic_DNA"/>
</dbReference>
<dbReference type="Pfam" id="PF07963">
    <property type="entry name" value="N_methyl"/>
    <property type="match status" value="1"/>
</dbReference>
<proteinExistence type="predicted"/>
<dbReference type="RefSeq" id="WP_189512952.1">
    <property type="nucleotide sequence ID" value="NZ_BMXG01000006.1"/>
</dbReference>
<dbReference type="Proteomes" id="UP000642829">
    <property type="component" value="Unassembled WGS sequence"/>
</dbReference>
<evidence type="ECO:0008006" key="3">
    <source>
        <dbReference type="Google" id="ProtNLM"/>
    </source>
</evidence>
<dbReference type="InterPro" id="IPR012902">
    <property type="entry name" value="N_methyl_site"/>
</dbReference>
<keyword evidence="2" id="KW-1185">Reference proteome</keyword>
<reference evidence="1" key="1">
    <citation type="journal article" date="2014" name="Int. J. Syst. Evol. Microbiol.">
        <title>Complete genome sequence of Corynebacterium casei LMG S-19264T (=DSM 44701T), isolated from a smear-ripened cheese.</title>
        <authorList>
            <consortium name="US DOE Joint Genome Institute (JGI-PGF)"/>
            <person name="Walter F."/>
            <person name="Albersmeier A."/>
            <person name="Kalinowski J."/>
            <person name="Ruckert C."/>
        </authorList>
    </citation>
    <scope>NUCLEOTIDE SEQUENCE</scope>
    <source>
        <strain evidence="1">KCTC 12870</strain>
    </source>
</reference>
<dbReference type="NCBIfam" id="TIGR02532">
    <property type="entry name" value="IV_pilin_GFxxxE"/>
    <property type="match status" value="1"/>
</dbReference>